<dbReference type="InterPro" id="IPR007129">
    <property type="entry name" value="Ubiqinol_cyt_c_chaperone_CPB3"/>
</dbReference>
<accession>A0AAV2AZX4</accession>
<dbReference type="GO" id="GO:0034551">
    <property type="term" value="P:mitochondrial respiratory chain complex III assembly"/>
    <property type="evidence" value="ECO:0007669"/>
    <property type="project" value="TreeGrafter"/>
</dbReference>
<proteinExistence type="inferred from homology"/>
<reference evidence="3 4" key="1">
    <citation type="submission" date="2024-04" db="EMBL/GenBank/DDBJ databases">
        <authorList>
            <person name="Rising A."/>
            <person name="Reimegard J."/>
            <person name="Sonavane S."/>
            <person name="Akerstrom W."/>
            <person name="Nylinder S."/>
            <person name="Hedman E."/>
            <person name="Kallberg Y."/>
        </authorList>
    </citation>
    <scope>NUCLEOTIDE SEQUENCE [LARGE SCALE GENOMIC DNA]</scope>
</reference>
<comment type="similarity">
    <text evidence="1">Belongs to the CBP3 family.</text>
</comment>
<evidence type="ECO:0000259" key="2">
    <source>
        <dbReference type="Pfam" id="PF03981"/>
    </source>
</evidence>
<dbReference type="InterPro" id="IPR021150">
    <property type="entry name" value="Ubiq_cyt_c_chap"/>
</dbReference>
<dbReference type="GO" id="GO:0005739">
    <property type="term" value="C:mitochondrion"/>
    <property type="evidence" value="ECO:0007669"/>
    <property type="project" value="TreeGrafter"/>
</dbReference>
<sequence length="260" mass="29796">MQSLCKTGILQWTLRCSRISQLINSSSYSCTGLLTFKGSILHSKVQSHDIMKLPSINFSTSSELNGAIASVKKKLYNLMSANSKAKLGGCIAYEKCADTIDYQEFFKYFDLPDSFQSWFLIVQLHVWMCTLITITEKSGLVFRNNIVDSMWVDVETRLGHLKEVRRSSRKQFLAEISDQFRASQIAYDEGVLSNDTVLASAVWRTIFGFRNMDPRVLETMVFYIRKQIDYLDHQHTENILFKGTVEFIPLKTIIDKINAV</sequence>
<dbReference type="Pfam" id="PF03981">
    <property type="entry name" value="Ubiq_cyt_C_chap"/>
    <property type="match status" value="1"/>
</dbReference>
<dbReference type="EMBL" id="CAXIEN010000241">
    <property type="protein sequence ID" value="CAL1288960.1"/>
    <property type="molecule type" value="Genomic_DNA"/>
</dbReference>
<name>A0AAV2AZX4_9ARAC</name>
<dbReference type="Proteomes" id="UP001497382">
    <property type="component" value="Unassembled WGS sequence"/>
</dbReference>
<comment type="caution">
    <text evidence="3">The sequence shown here is derived from an EMBL/GenBank/DDBJ whole genome shotgun (WGS) entry which is preliminary data.</text>
</comment>
<evidence type="ECO:0000313" key="4">
    <source>
        <dbReference type="Proteomes" id="UP001497382"/>
    </source>
</evidence>
<dbReference type="PROSITE" id="PS51257">
    <property type="entry name" value="PROKAR_LIPOPROTEIN"/>
    <property type="match status" value="1"/>
</dbReference>
<gene>
    <name evidence="3" type="ORF">LARSCL_LOCUS15660</name>
</gene>
<dbReference type="PANTHER" id="PTHR12184">
    <property type="entry name" value="UBIQUINOL-CYTOCHROME C REDUCTASE COMPLEX ASSEMBLY FACTOR 1 FAMILY MEMBER"/>
    <property type="match status" value="1"/>
</dbReference>
<keyword evidence="4" id="KW-1185">Reference proteome</keyword>
<feature type="domain" description="Ubiquinol-cytochrome c chaperone" evidence="2">
    <location>
        <begin position="108"/>
        <end position="242"/>
    </location>
</feature>
<protein>
    <recommendedName>
        <fullName evidence="2">Ubiquinol-cytochrome c chaperone domain-containing protein</fullName>
    </recommendedName>
</protein>
<dbReference type="AlphaFoldDB" id="A0AAV2AZX4"/>
<evidence type="ECO:0000256" key="1">
    <source>
        <dbReference type="ARBA" id="ARBA00006407"/>
    </source>
</evidence>
<evidence type="ECO:0000313" key="3">
    <source>
        <dbReference type="EMBL" id="CAL1288960.1"/>
    </source>
</evidence>
<organism evidence="3 4">
    <name type="scientific">Larinioides sclopetarius</name>
    <dbReference type="NCBI Taxonomy" id="280406"/>
    <lineage>
        <taxon>Eukaryota</taxon>
        <taxon>Metazoa</taxon>
        <taxon>Ecdysozoa</taxon>
        <taxon>Arthropoda</taxon>
        <taxon>Chelicerata</taxon>
        <taxon>Arachnida</taxon>
        <taxon>Araneae</taxon>
        <taxon>Araneomorphae</taxon>
        <taxon>Entelegynae</taxon>
        <taxon>Araneoidea</taxon>
        <taxon>Araneidae</taxon>
        <taxon>Larinioides</taxon>
    </lineage>
</organism>
<dbReference type="PANTHER" id="PTHR12184:SF1">
    <property type="entry name" value="UBIQUINOL-CYTOCHROME-C REDUCTASE COMPLEX ASSEMBLY FACTOR 1"/>
    <property type="match status" value="1"/>
</dbReference>